<organism evidence="1 2">
    <name type="scientific">Apiospora hydei</name>
    <dbReference type="NCBI Taxonomy" id="1337664"/>
    <lineage>
        <taxon>Eukaryota</taxon>
        <taxon>Fungi</taxon>
        <taxon>Dikarya</taxon>
        <taxon>Ascomycota</taxon>
        <taxon>Pezizomycotina</taxon>
        <taxon>Sordariomycetes</taxon>
        <taxon>Xylariomycetidae</taxon>
        <taxon>Amphisphaeriales</taxon>
        <taxon>Apiosporaceae</taxon>
        <taxon>Apiospora</taxon>
    </lineage>
</organism>
<gene>
    <name evidence="1" type="ORF">PG997_015311</name>
</gene>
<sequence>MLFHASFPNEISCQILTEAIRGRGVKWAQRLRFVSKTWKSWVDELQILLGTFVSAGVWFERAPFWPRYLAHVALRPQQQDDINPTLCVIRQAAERVAGYTGPHADLDAVVREYVVDICTMINLWPGYKWAVEVPLPRHPWRNSFLSEFDSCEHDRHDQILLAIAASANQVALVKRILQSMQGVPGDGERSDRKFLDFALGIAAYKGYIEIASLLLGEYSEKAAAATLVMRHASKANNLSMLELVLDLNLGTYVPMVAMFETTSLEVYQTLYALAKDGWEGPDPALSYLVLVADHMTAMARRGALPILEFLLGHDISASAYWRRAPDNLRPDLLREAARAGQVETGNALDAVAQQGNPVVARLLLDYAGESKWYSPLALTTAVEREHGEVVRILLTGWQRNDMDEALEKARELGLEPMEEILLDYLG</sequence>
<proteinExistence type="predicted"/>
<dbReference type="InterPro" id="IPR036770">
    <property type="entry name" value="Ankyrin_rpt-contain_sf"/>
</dbReference>
<dbReference type="GeneID" id="92052685"/>
<dbReference type="Gene3D" id="1.25.40.20">
    <property type="entry name" value="Ankyrin repeat-containing domain"/>
    <property type="match status" value="1"/>
</dbReference>
<evidence type="ECO:0008006" key="3">
    <source>
        <dbReference type="Google" id="ProtNLM"/>
    </source>
</evidence>
<dbReference type="InterPro" id="IPR052050">
    <property type="entry name" value="SecEffector_AnkRepeat"/>
</dbReference>
<dbReference type="Proteomes" id="UP001433268">
    <property type="component" value="Unassembled WGS sequence"/>
</dbReference>
<keyword evidence="2" id="KW-1185">Reference proteome</keyword>
<accession>A0ABR1UQ94</accession>
<dbReference type="PANTHER" id="PTHR46586:SF3">
    <property type="entry name" value="ANKYRIN REPEAT-CONTAINING PROTEIN"/>
    <property type="match status" value="1"/>
</dbReference>
<dbReference type="PANTHER" id="PTHR46586">
    <property type="entry name" value="ANKYRIN REPEAT-CONTAINING PROTEIN"/>
    <property type="match status" value="1"/>
</dbReference>
<evidence type="ECO:0000313" key="2">
    <source>
        <dbReference type="Proteomes" id="UP001433268"/>
    </source>
</evidence>
<evidence type="ECO:0000313" key="1">
    <source>
        <dbReference type="EMBL" id="KAK8061090.1"/>
    </source>
</evidence>
<dbReference type="EMBL" id="JAQQWN010000011">
    <property type="protein sequence ID" value="KAK8061090.1"/>
    <property type="molecule type" value="Genomic_DNA"/>
</dbReference>
<comment type="caution">
    <text evidence="1">The sequence shown here is derived from an EMBL/GenBank/DDBJ whole genome shotgun (WGS) entry which is preliminary data.</text>
</comment>
<dbReference type="SUPFAM" id="SSF48403">
    <property type="entry name" value="Ankyrin repeat"/>
    <property type="match status" value="1"/>
</dbReference>
<protein>
    <recommendedName>
        <fullName evidence="3">F-box domain-containing protein</fullName>
    </recommendedName>
</protein>
<reference evidence="1 2" key="1">
    <citation type="submission" date="2023-01" db="EMBL/GenBank/DDBJ databases">
        <title>Analysis of 21 Apiospora genomes using comparative genomics revels a genus with tremendous synthesis potential of carbohydrate active enzymes and secondary metabolites.</title>
        <authorList>
            <person name="Sorensen T."/>
        </authorList>
    </citation>
    <scope>NUCLEOTIDE SEQUENCE [LARGE SCALE GENOMIC DNA]</scope>
    <source>
        <strain evidence="1 2">CBS 114990</strain>
    </source>
</reference>
<dbReference type="RefSeq" id="XP_066660510.1">
    <property type="nucleotide sequence ID" value="XM_066819625.1"/>
</dbReference>
<name>A0ABR1UQ94_9PEZI</name>